<dbReference type="RefSeq" id="WP_376978485.1">
    <property type="nucleotide sequence ID" value="NZ_JBHLSV010000004.1"/>
</dbReference>
<reference evidence="2 3" key="1">
    <citation type="submission" date="2024-09" db="EMBL/GenBank/DDBJ databases">
        <authorList>
            <person name="Sun Q."/>
            <person name="Mori K."/>
        </authorList>
    </citation>
    <scope>NUCLEOTIDE SEQUENCE [LARGE SCALE GENOMIC DNA]</scope>
    <source>
        <strain evidence="2 3">CICC 10874</strain>
    </source>
</reference>
<dbReference type="Proteomes" id="UP001589793">
    <property type="component" value="Unassembled WGS sequence"/>
</dbReference>
<organism evidence="2 3">
    <name type="scientific">Brachybacterium hainanense</name>
    <dbReference type="NCBI Taxonomy" id="1541174"/>
    <lineage>
        <taxon>Bacteria</taxon>
        <taxon>Bacillati</taxon>
        <taxon>Actinomycetota</taxon>
        <taxon>Actinomycetes</taxon>
        <taxon>Micrococcales</taxon>
        <taxon>Dermabacteraceae</taxon>
        <taxon>Brachybacterium</taxon>
    </lineage>
</organism>
<dbReference type="Pfam" id="PF13416">
    <property type="entry name" value="SBP_bac_8"/>
    <property type="match status" value="1"/>
</dbReference>
<dbReference type="InterPro" id="IPR006059">
    <property type="entry name" value="SBP"/>
</dbReference>
<sequence>MTDPSTEVSTRMSGEASARTPSGKGTGPTVRRRISRRGFAAAGLALPLAGLSACTAQEDGPRDIVVWHGFTEADGAIIGELAEEFTASQDRFRIRIEVNPWNVITDKLLPAISAGNGPDLVVQTPSDGERYARQRALVPVQDFYDDPANETDTYRENVTAYTRIDGVQHAVPMGYGPFACWYSARLFEEAGVDAPPQTWEEWIDLAERLTVPGDGRPEVYGLTLADRDTSQLVPTMLEAAGGDAYAEGEVVLDSPQNARTLQWWREAYTRGWGPTTITLPKSADLFKNGRAAMTVLGPWMVDIAASVDLDVGVFAVPAGPERAVTQAAANYWWLTAQADEESREGAYAFLRHVNSHDAQVRWALGSHYPPNRTDITADELADNPYVATMSEFTQDATVRLDGLPRGGADAESVLSTLSVHVTEGTGGEVPDLLAQAAEQFAAAIAEE</sequence>
<feature type="region of interest" description="Disordered" evidence="1">
    <location>
        <begin position="1"/>
        <end position="31"/>
    </location>
</feature>
<dbReference type="InterPro" id="IPR050490">
    <property type="entry name" value="Bact_solute-bd_prot1"/>
</dbReference>
<name>A0ABV6RB30_9MICO</name>
<accession>A0ABV6RB30</accession>
<dbReference type="EMBL" id="JBHLSV010000004">
    <property type="protein sequence ID" value="MFC0673148.1"/>
    <property type="molecule type" value="Genomic_DNA"/>
</dbReference>
<comment type="caution">
    <text evidence="2">The sequence shown here is derived from an EMBL/GenBank/DDBJ whole genome shotgun (WGS) entry which is preliminary data.</text>
</comment>
<dbReference type="PANTHER" id="PTHR43649:SF12">
    <property type="entry name" value="DIACETYLCHITOBIOSE BINDING PROTEIN DASA"/>
    <property type="match status" value="1"/>
</dbReference>
<gene>
    <name evidence="2" type="ORF">ACFFF6_04160</name>
</gene>
<evidence type="ECO:0000256" key="1">
    <source>
        <dbReference type="SAM" id="MobiDB-lite"/>
    </source>
</evidence>
<dbReference type="PANTHER" id="PTHR43649">
    <property type="entry name" value="ARABINOSE-BINDING PROTEIN-RELATED"/>
    <property type="match status" value="1"/>
</dbReference>
<feature type="compositionally biased region" description="Polar residues" evidence="1">
    <location>
        <begin position="1"/>
        <end position="12"/>
    </location>
</feature>
<dbReference type="Gene3D" id="3.40.190.10">
    <property type="entry name" value="Periplasmic binding protein-like II"/>
    <property type="match status" value="1"/>
</dbReference>
<protein>
    <submittedName>
        <fullName evidence="2">Extracellular solute-binding protein</fullName>
    </submittedName>
</protein>
<proteinExistence type="predicted"/>
<dbReference type="SUPFAM" id="SSF53850">
    <property type="entry name" value="Periplasmic binding protein-like II"/>
    <property type="match status" value="1"/>
</dbReference>
<evidence type="ECO:0000313" key="3">
    <source>
        <dbReference type="Proteomes" id="UP001589793"/>
    </source>
</evidence>
<evidence type="ECO:0000313" key="2">
    <source>
        <dbReference type="EMBL" id="MFC0673148.1"/>
    </source>
</evidence>
<keyword evidence="3" id="KW-1185">Reference proteome</keyword>